<dbReference type="InterPro" id="IPR004015">
    <property type="entry name" value="SKI-int_prot_SKIP_SNW-dom"/>
</dbReference>
<dbReference type="OrthoDB" id="666364at2759"/>
<feature type="compositionally biased region" description="Basic and acidic residues" evidence="4">
    <location>
        <begin position="537"/>
        <end position="553"/>
    </location>
</feature>
<feature type="compositionally biased region" description="Gly residues" evidence="4">
    <location>
        <begin position="525"/>
        <end position="536"/>
    </location>
</feature>
<accession>A0A261Y231</accession>
<dbReference type="GO" id="GO:0005681">
    <property type="term" value="C:spliceosomal complex"/>
    <property type="evidence" value="ECO:0007669"/>
    <property type="project" value="UniProtKB-UniRule"/>
</dbReference>
<dbReference type="GO" id="GO:0000398">
    <property type="term" value="P:mRNA splicing, via spliceosome"/>
    <property type="evidence" value="ECO:0007669"/>
    <property type="project" value="InterPro"/>
</dbReference>
<feature type="compositionally biased region" description="Basic and acidic residues" evidence="4">
    <location>
        <begin position="582"/>
        <end position="593"/>
    </location>
</feature>
<evidence type="ECO:0000313" key="6">
    <source>
        <dbReference type="EMBL" id="OZJ04564.1"/>
    </source>
</evidence>
<evidence type="ECO:0000256" key="3">
    <source>
        <dbReference type="RuleBase" id="RU367140"/>
    </source>
</evidence>
<evidence type="ECO:0000256" key="1">
    <source>
        <dbReference type="ARBA" id="ARBA00010197"/>
    </source>
</evidence>
<comment type="caution">
    <text evidence="6">The sequence shown here is derived from an EMBL/GenBank/DDBJ whole genome shotgun (WGS) entry which is preliminary data.</text>
</comment>
<comment type="subcellular location">
    <subcellularLocation>
        <location evidence="3">Nucleus</location>
    </subcellularLocation>
</comment>
<dbReference type="Proteomes" id="UP000242875">
    <property type="component" value="Unassembled WGS sequence"/>
</dbReference>
<keyword evidence="3" id="KW-0539">Nucleus</keyword>
<dbReference type="Pfam" id="PF02731">
    <property type="entry name" value="SKIP_SNW"/>
    <property type="match status" value="1"/>
</dbReference>
<feature type="domain" description="SKI-interacting protein SKIP SNW" evidence="5">
    <location>
        <begin position="186"/>
        <end position="346"/>
    </location>
</feature>
<keyword evidence="3" id="KW-0507">mRNA processing</keyword>
<feature type="compositionally biased region" description="Basic and acidic residues" evidence="4">
    <location>
        <begin position="326"/>
        <end position="347"/>
    </location>
</feature>
<comment type="subunit">
    <text evidence="3">Associated with the spliceosome.</text>
</comment>
<protein>
    <recommendedName>
        <fullName evidence="2 3">Pre-mRNA-processing protein 45</fullName>
    </recommendedName>
</protein>
<evidence type="ECO:0000256" key="4">
    <source>
        <dbReference type="SAM" id="MobiDB-lite"/>
    </source>
</evidence>
<evidence type="ECO:0000259" key="5">
    <source>
        <dbReference type="Pfam" id="PF02731"/>
    </source>
</evidence>
<feature type="region of interest" description="Disordered" evidence="4">
    <location>
        <begin position="215"/>
        <end position="245"/>
    </location>
</feature>
<dbReference type="InterPro" id="IPR017862">
    <property type="entry name" value="SKI-int_prot_SKIP"/>
</dbReference>
<feature type="compositionally biased region" description="Basic and acidic residues" evidence="4">
    <location>
        <begin position="396"/>
        <end position="425"/>
    </location>
</feature>
<feature type="region of interest" description="Disordered" evidence="4">
    <location>
        <begin position="319"/>
        <end position="425"/>
    </location>
</feature>
<evidence type="ECO:0000313" key="7">
    <source>
        <dbReference type="Proteomes" id="UP000242875"/>
    </source>
</evidence>
<feature type="region of interest" description="Disordered" evidence="4">
    <location>
        <begin position="498"/>
        <end position="593"/>
    </location>
</feature>
<name>A0A261Y231_9FUNG</name>
<dbReference type="PANTHER" id="PTHR12096">
    <property type="entry name" value="NUCLEAR PROTEIN SKIP-RELATED"/>
    <property type="match status" value="1"/>
</dbReference>
<feature type="compositionally biased region" description="Acidic residues" evidence="4">
    <location>
        <begin position="383"/>
        <end position="395"/>
    </location>
</feature>
<keyword evidence="3" id="KW-0508">mRNA splicing</keyword>
<feature type="compositionally biased region" description="Acidic residues" evidence="4">
    <location>
        <begin position="132"/>
        <end position="145"/>
    </location>
</feature>
<comment type="similarity">
    <text evidence="1 3">Belongs to the SNW family.</text>
</comment>
<sequence length="593" mass="65127">MATALSGILPKPRFEAHLPVDLDDEREQSQQLVSKSQIPPYGARVGWTPRTLDDYGNGGAFPEIHTAQYPLDMGRAKTKGSAPTQGGALTLEVDGEGNIKYDKIARQGHEDDKIIQSQFKDIVPLRERADINDDEESNDRPDEETVMSTAERTRLALQSIVNGKIAAARPNSIAGGTAAGNNQKPTYIRYTPAGGQSDGFNSGAKQRIIRMTEAPVDPFDPPKFKHKKVPRGPPSPPAPVLHSPPRKVTAKEQAEWVIPPCISNWKNNKGYTIPLDKRLAADGRGLQEVTINDNFAKLSEALYAADRHAREEVRQRNLMQQKVAQKQKEAEEEKMRQIAQRAREERAGITSSAADRSSGLVPPSNRPTAAEMMSKSLGGYGSESEEESDDEDDEAASQREEIRREKAKQRERELRMSRMGAETKAKALLREQGRDISEKIALGLAKPTQSSDSMFDSRLYNQSEGMSSGFKDDEAYNLYDKPLFNGSSMSSIYRPKANADSEAYGGGSAEQIEQMVSSAKDKFGMSGGSKGFAGTDGGRDVRREGPVEFEKEVQGGSAAPKADPFGVDSFLSQAKKGKRAHHDYGSVEKKRRQ</sequence>
<dbReference type="AlphaFoldDB" id="A0A261Y231"/>
<organism evidence="6 7">
    <name type="scientific">Bifiguratus adelaidae</name>
    <dbReference type="NCBI Taxonomy" id="1938954"/>
    <lineage>
        <taxon>Eukaryota</taxon>
        <taxon>Fungi</taxon>
        <taxon>Fungi incertae sedis</taxon>
        <taxon>Mucoromycota</taxon>
        <taxon>Mucoromycotina</taxon>
        <taxon>Endogonomycetes</taxon>
        <taxon>Endogonales</taxon>
        <taxon>Endogonales incertae sedis</taxon>
        <taxon>Bifiguratus</taxon>
    </lineage>
</organism>
<gene>
    <name evidence="6" type="ORF">BZG36_02707</name>
</gene>
<evidence type="ECO:0000256" key="2">
    <source>
        <dbReference type="ARBA" id="ARBA00022160"/>
    </source>
</evidence>
<keyword evidence="7" id="KW-1185">Reference proteome</keyword>
<proteinExistence type="inferred from homology"/>
<reference evidence="6 7" key="1">
    <citation type="journal article" date="2017" name="Mycologia">
        <title>Bifiguratus adelaidae, gen. et sp. nov., a new member of Mucoromycotina in endophytic and soil-dwelling habitats.</title>
        <authorList>
            <person name="Torres-Cruz T.J."/>
            <person name="Billingsley Tobias T.L."/>
            <person name="Almatruk M."/>
            <person name="Hesse C."/>
            <person name="Kuske C.R."/>
            <person name="Desiro A."/>
            <person name="Benucci G.M."/>
            <person name="Bonito G."/>
            <person name="Stajich J.E."/>
            <person name="Dunlap C."/>
            <person name="Arnold A.E."/>
            <person name="Porras-Alfaro A."/>
        </authorList>
    </citation>
    <scope>NUCLEOTIDE SEQUENCE [LARGE SCALE GENOMIC DNA]</scope>
    <source>
        <strain evidence="6 7">AZ0501</strain>
    </source>
</reference>
<feature type="region of interest" description="Disordered" evidence="4">
    <location>
        <begin position="127"/>
        <end position="149"/>
    </location>
</feature>
<dbReference type="EMBL" id="MVBO01000036">
    <property type="protein sequence ID" value="OZJ04564.1"/>
    <property type="molecule type" value="Genomic_DNA"/>
</dbReference>
<keyword evidence="3" id="KW-0747">Spliceosome</keyword>
<comment type="function">
    <text evidence="3">Involved in pre-mRNA splicing.</text>
</comment>